<dbReference type="GO" id="GO:0005634">
    <property type="term" value="C:nucleus"/>
    <property type="evidence" value="ECO:0007669"/>
    <property type="project" value="UniProtKB-SubCell"/>
</dbReference>
<keyword evidence="10" id="KW-1185">Reference proteome</keyword>
<dbReference type="CDD" id="cd06145">
    <property type="entry name" value="REX1_like"/>
    <property type="match status" value="1"/>
</dbReference>
<evidence type="ECO:0000256" key="5">
    <source>
        <dbReference type="ARBA" id="ARBA00022839"/>
    </source>
</evidence>
<dbReference type="PANTHER" id="PTHR12801">
    <property type="entry name" value="RNA EXONUCLEASE REXO1 / RECO3 FAMILY MEMBER-RELATED"/>
    <property type="match status" value="1"/>
</dbReference>
<sequence length="405" mass="43945">MFHCDIDLELFCEEAVPAAEGAGCAARRRKPRERRRPPAAPPAPPPARMAVEELAEALRPHLLSPQRMWTLGYPFEIEPNSCKAVVYVNPPPRVRPFTSWDVNAPEFVPGGSPGDSGRGSCGSSPRSDSDEEADAVERLCVRCDSLFRVGRDGEYLTREHCLYHWGRVGADRRLSCCGAPVGSHGCSTARLHVWSGTRPGMNGPLEGYVRARARRGGVYAIDTEMCYTAAGLELASVAVVAADGRLVYRALVRPAAPVIDHNTRFSGIRPRDLARATKTLRDVQNDILGFVGCDTILVGHALDNDLRALKLLHNAVVDTCALYPHARGWPLRRSLRALAAELLGRSVQRAAHSPLEDARAAMDLVLVKVQQERAVPTVSASASVRLHGPPSPASLQPYDPLLCAA</sequence>
<keyword evidence="4" id="KW-0378">Hydrolase</keyword>
<dbReference type="SUPFAM" id="SSF53098">
    <property type="entry name" value="Ribonuclease H-like"/>
    <property type="match status" value="1"/>
</dbReference>
<evidence type="ECO:0000256" key="3">
    <source>
        <dbReference type="ARBA" id="ARBA00022722"/>
    </source>
</evidence>
<dbReference type="AlphaFoldDB" id="A0A4C1VEC0"/>
<evidence type="ECO:0000256" key="1">
    <source>
        <dbReference type="ARBA" id="ARBA00004123"/>
    </source>
</evidence>
<evidence type="ECO:0000256" key="4">
    <source>
        <dbReference type="ARBA" id="ARBA00022801"/>
    </source>
</evidence>
<feature type="compositionally biased region" description="Gly residues" evidence="7">
    <location>
        <begin position="111"/>
        <end position="120"/>
    </location>
</feature>
<dbReference type="InterPro" id="IPR036397">
    <property type="entry name" value="RNaseH_sf"/>
</dbReference>
<dbReference type="OrthoDB" id="206335at2759"/>
<comment type="similarity">
    <text evidence="2">Belongs to the REXO1/REXO3 family.</text>
</comment>
<accession>A0A4C1VEC0</accession>
<dbReference type="InterPro" id="IPR034922">
    <property type="entry name" value="REX1-like_exo"/>
</dbReference>
<protein>
    <submittedName>
        <fullName evidence="9">Exonuclease GOR</fullName>
    </submittedName>
</protein>
<feature type="domain" description="Exonuclease" evidence="8">
    <location>
        <begin position="217"/>
        <end position="374"/>
    </location>
</feature>
<evidence type="ECO:0000313" key="9">
    <source>
        <dbReference type="EMBL" id="GBP36953.1"/>
    </source>
</evidence>
<comment type="subcellular location">
    <subcellularLocation>
        <location evidence="1">Nucleus</location>
    </subcellularLocation>
</comment>
<feature type="compositionally biased region" description="Pro residues" evidence="7">
    <location>
        <begin position="38"/>
        <end position="47"/>
    </location>
</feature>
<dbReference type="STRING" id="151549.A0A4C1VEC0"/>
<comment type="caution">
    <text evidence="9">The sequence shown here is derived from an EMBL/GenBank/DDBJ whole genome shotgun (WGS) entry which is preliminary data.</text>
</comment>
<dbReference type="GO" id="GO:0010629">
    <property type="term" value="P:negative regulation of gene expression"/>
    <property type="evidence" value="ECO:0007669"/>
    <property type="project" value="UniProtKB-ARBA"/>
</dbReference>
<dbReference type="EMBL" id="BGZK01000326">
    <property type="protein sequence ID" value="GBP36953.1"/>
    <property type="molecule type" value="Genomic_DNA"/>
</dbReference>
<evidence type="ECO:0000259" key="8">
    <source>
        <dbReference type="SMART" id="SM00479"/>
    </source>
</evidence>
<evidence type="ECO:0000256" key="2">
    <source>
        <dbReference type="ARBA" id="ARBA00006357"/>
    </source>
</evidence>
<dbReference type="GO" id="GO:0003676">
    <property type="term" value="F:nucleic acid binding"/>
    <property type="evidence" value="ECO:0007669"/>
    <property type="project" value="InterPro"/>
</dbReference>
<gene>
    <name evidence="9" type="primary">REXO1L1</name>
    <name evidence="9" type="ORF">EVAR_96946_1</name>
</gene>
<dbReference type="InterPro" id="IPR047021">
    <property type="entry name" value="REXO1/3/4-like"/>
</dbReference>
<evidence type="ECO:0000313" key="10">
    <source>
        <dbReference type="Proteomes" id="UP000299102"/>
    </source>
</evidence>
<proteinExistence type="inferred from homology"/>
<keyword evidence="6" id="KW-0539">Nucleus</keyword>
<evidence type="ECO:0000256" key="6">
    <source>
        <dbReference type="ARBA" id="ARBA00023242"/>
    </source>
</evidence>
<dbReference type="Proteomes" id="UP000299102">
    <property type="component" value="Unassembled WGS sequence"/>
</dbReference>
<feature type="region of interest" description="Disordered" evidence="7">
    <location>
        <begin position="22"/>
        <end position="47"/>
    </location>
</feature>
<dbReference type="SMART" id="SM00479">
    <property type="entry name" value="EXOIII"/>
    <property type="match status" value="1"/>
</dbReference>
<feature type="region of interest" description="Disordered" evidence="7">
    <location>
        <begin position="105"/>
        <end position="130"/>
    </location>
</feature>
<dbReference type="InterPro" id="IPR013520">
    <property type="entry name" value="Ribonucl_H"/>
</dbReference>
<dbReference type="FunFam" id="3.30.420.10:FF:000031">
    <property type="entry name" value="RNA exonuclease 1"/>
    <property type="match status" value="1"/>
</dbReference>
<dbReference type="PANTHER" id="PTHR12801:SF115">
    <property type="entry name" value="FI18136P1-RELATED"/>
    <property type="match status" value="1"/>
</dbReference>
<keyword evidence="3" id="KW-0540">Nuclease</keyword>
<organism evidence="9 10">
    <name type="scientific">Eumeta variegata</name>
    <name type="common">Bagworm moth</name>
    <name type="synonym">Eumeta japonica</name>
    <dbReference type="NCBI Taxonomy" id="151549"/>
    <lineage>
        <taxon>Eukaryota</taxon>
        <taxon>Metazoa</taxon>
        <taxon>Ecdysozoa</taxon>
        <taxon>Arthropoda</taxon>
        <taxon>Hexapoda</taxon>
        <taxon>Insecta</taxon>
        <taxon>Pterygota</taxon>
        <taxon>Neoptera</taxon>
        <taxon>Endopterygota</taxon>
        <taxon>Lepidoptera</taxon>
        <taxon>Glossata</taxon>
        <taxon>Ditrysia</taxon>
        <taxon>Tineoidea</taxon>
        <taxon>Psychidae</taxon>
        <taxon>Oiketicinae</taxon>
        <taxon>Eumeta</taxon>
    </lineage>
</organism>
<dbReference type="GO" id="GO:0004527">
    <property type="term" value="F:exonuclease activity"/>
    <property type="evidence" value="ECO:0007669"/>
    <property type="project" value="UniProtKB-KW"/>
</dbReference>
<feature type="compositionally biased region" description="Basic residues" evidence="7">
    <location>
        <begin position="26"/>
        <end position="37"/>
    </location>
</feature>
<dbReference type="InterPro" id="IPR012337">
    <property type="entry name" value="RNaseH-like_sf"/>
</dbReference>
<reference evidence="9 10" key="1">
    <citation type="journal article" date="2019" name="Commun. Biol.">
        <title>The bagworm genome reveals a unique fibroin gene that provides high tensile strength.</title>
        <authorList>
            <person name="Kono N."/>
            <person name="Nakamura H."/>
            <person name="Ohtoshi R."/>
            <person name="Tomita M."/>
            <person name="Numata K."/>
            <person name="Arakawa K."/>
        </authorList>
    </citation>
    <scope>NUCLEOTIDE SEQUENCE [LARGE SCALE GENOMIC DNA]</scope>
</reference>
<evidence type="ECO:0000256" key="7">
    <source>
        <dbReference type="SAM" id="MobiDB-lite"/>
    </source>
</evidence>
<dbReference type="Gene3D" id="3.30.420.10">
    <property type="entry name" value="Ribonuclease H-like superfamily/Ribonuclease H"/>
    <property type="match status" value="1"/>
</dbReference>
<keyword evidence="5 9" id="KW-0269">Exonuclease</keyword>
<name>A0A4C1VEC0_EUMVA</name>